<evidence type="ECO:0000313" key="1">
    <source>
        <dbReference type="EMBL" id="CAG8696168.1"/>
    </source>
</evidence>
<name>A0A9N9HLM2_9GLOM</name>
<protein>
    <submittedName>
        <fullName evidence="1">14431_t:CDS:1</fullName>
    </submittedName>
</protein>
<dbReference type="AlphaFoldDB" id="A0A9N9HLM2"/>
<comment type="caution">
    <text evidence="1">The sequence shown here is derived from an EMBL/GenBank/DDBJ whole genome shotgun (WGS) entry which is preliminary data.</text>
</comment>
<evidence type="ECO:0000313" key="2">
    <source>
        <dbReference type="Proteomes" id="UP000789570"/>
    </source>
</evidence>
<accession>A0A9N9HLM2</accession>
<organism evidence="1 2">
    <name type="scientific">Funneliformis caledonium</name>
    <dbReference type="NCBI Taxonomy" id="1117310"/>
    <lineage>
        <taxon>Eukaryota</taxon>
        <taxon>Fungi</taxon>
        <taxon>Fungi incertae sedis</taxon>
        <taxon>Mucoromycota</taxon>
        <taxon>Glomeromycotina</taxon>
        <taxon>Glomeromycetes</taxon>
        <taxon>Glomerales</taxon>
        <taxon>Glomeraceae</taxon>
        <taxon>Funneliformis</taxon>
    </lineage>
</organism>
<proteinExistence type="predicted"/>
<dbReference type="EMBL" id="CAJVPQ010007380">
    <property type="protein sequence ID" value="CAG8696168.1"/>
    <property type="molecule type" value="Genomic_DNA"/>
</dbReference>
<gene>
    <name evidence="1" type="ORF">FCALED_LOCUS13233</name>
</gene>
<sequence>DPASSRSCNAIVFLNDYEVFVNQFKIVDILGISSLEISSSATLFKSFSCILLAFIFSLELAIPV</sequence>
<reference evidence="1" key="1">
    <citation type="submission" date="2021-06" db="EMBL/GenBank/DDBJ databases">
        <authorList>
            <person name="Kallberg Y."/>
            <person name="Tangrot J."/>
            <person name="Rosling A."/>
        </authorList>
    </citation>
    <scope>NUCLEOTIDE SEQUENCE</scope>
    <source>
        <strain evidence="1">UK204</strain>
    </source>
</reference>
<dbReference type="Proteomes" id="UP000789570">
    <property type="component" value="Unassembled WGS sequence"/>
</dbReference>
<keyword evidence="2" id="KW-1185">Reference proteome</keyword>
<feature type="non-terminal residue" evidence="1">
    <location>
        <position position="1"/>
    </location>
</feature>